<keyword evidence="8" id="KW-0391">Immunity</keyword>
<evidence type="ECO:0000256" key="5">
    <source>
        <dbReference type="ARBA" id="ARBA00022729"/>
    </source>
</evidence>
<reference evidence="14 15" key="1">
    <citation type="submission" date="2017-06" db="EMBL/GenBank/DDBJ databases">
        <title>Aedes aegypti genome working group (AGWG) sequencing and assembly.</title>
        <authorList>
            <consortium name="Aedes aegypti Genome Working Group (AGWG)"/>
            <person name="Matthews B.J."/>
        </authorList>
    </citation>
    <scope>NUCLEOTIDE SEQUENCE [LARGE SCALE GENOMIC DNA]</scope>
    <source>
        <strain evidence="14 15">LVP_AGWG</strain>
    </source>
</reference>
<evidence type="ECO:0000256" key="10">
    <source>
        <dbReference type="ARBA" id="ARBA00023180"/>
    </source>
</evidence>
<protein>
    <recommendedName>
        <fullName evidence="13">CLIP domain-containing serine protease</fullName>
        <ecNumber evidence="12">3.4.21.-</ecNumber>
    </recommendedName>
</protein>
<feature type="signal peptide" evidence="13">
    <location>
        <begin position="1"/>
        <end position="18"/>
    </location>
</feature>
<keyword evidence="2 13" id="KW-0964">Secreted</keyword>
<dbReference type="SMART" id="SM00020">
    <property type="entry name" value="Tryp_SPc"/>
    <property type="match status" value="1"/>
</dbReference>
<keyword evidence="15" id="KW-1185">Reference proteome</keyword>
<comment type="subcellular location">
    <subcellularLocation>
        <location evidence="1 13">Secreted</location>
    </subcellularLocation>
</comment>
<keyword evidence="9" id="KW-1015">Disulfide bond</keyword>
<keyword evidence="6 12" id="KW-0378">Hydrolase</keyword>
<evidence type="ECO:0000256" key="1">
    <source>
        <dbReference type="ARBA" id="ARBA00004613"/>
    </source>
</evidence>
<evidence type="ECO:0000256" key="11">
    <source>
        <dbReference type="ARBA" id="ARBA00024195"/>
    </source>
</evidence>
<dbReference type="InterPro" id="IPR001314">
    <property type="entry name" value="Peptidase_S1A"/>
</dbReference>
<evidence type="ECO:0000256" key="6">
    <source>
        <dbReference type="ARBA" id="ARBA00022801"/>
    </source>
</evidence>
<keyword evidence="4 12" id="KW-0645">Protease</keyword>
<dbReference type="AlphaFoldDB" id="A0A1S4FAI3"/>
<dbReference type="InterPro" id="IPR018114">
    <property type="entry name" value="TRYPSIN_HIS"/>
</dbReference>
<dbReference type="GO" id="GO:0045087">
    <property type="term" value="P:innate immune response"/>
    <property type="evidence" value="ECO:0007669"/>
    <property type="project" value="UniProtKB-KW"/>
</dbReference>
<dbReference type="SUPFAM" id="SSF50494">
    <property type="entry name" value="Trypsin-like serine proteases"/>
    <property type="match status" value="1"/>
</dbReference>
<evidence type="ECO:0000256" key="8">
    <source>
        <dbReference type="ARBA" id="ARBA00022859"/>
    </source>
</evidence>
<dbReference type="Pfam" id="PF12032">
    <property type="entry name" value="CLIP"/>
    <property type="match status" value="1"/>
</dbReference>
<name>A0A1S4FAI3_AEDAE</name>
<evidence type="ECO:0000256" key="9">
    <source>
        <dbReference type="ARBA" id="ARBA00023157"/>
    </source>
</evidence>
<dbReference type="InterPro" id="IPR051487">
    <property type="entry name" value="Ser/Thr_Proteases_Immune/Dev"/>
</dbReference>
<dbReference type="InterPro" id="IPR001254">
    <property type="entry name" value="Trypsin_dom"/>
</dbReference>
<dbReference type="InterPro" id="IPR038565">
    <property type="entry name" value="CLIP_sf"/>
</dbReference>
<dbReference type="InterPro" id="IPR033116">
    <property type="entry name" value="TRYPSIN_SER"/>
</dbReference>
<dbReference type="FunFam" id="2.40.10.10:FF:000028">
    <property type="entry name" value="Serine protease easter"/>
    <property type="match status" value="1"/>
</dbReference>
<dbReference type="GO" id="GO:0004252">
    <property type="term" value="F:serine-type endopeptidase activity"/>
    <property type="evidence" value="ECO:0007669"/>
    <property type="project" value="UniProtKB-UniRule"/>
</dbReference>
<dbReference type="PRINTS" id="PR00722">
    <property type="entry name" value="CHYMOTRYPSIN"/>
</dbReference>
<proteinExistence type="inferred from homology"/>
<evidence type="ECO:0000256" key="4">
    <source>
        <dbReference type="ARBA" id="ARBA00022670"/>
    </source>
</evidence>
<keyword evidence="10" id="KW-0325">Glycoprotein</keyword>
<dbReference type="GO" id="GO:0005576">
    <property type="term" value="C:extracellular region"/>
    <property type="evidence" value="ECO:0007669"/>
    <property type="project" value="UniProtKB-SubCell"/>
</dbReference>
<dbReference type="PROSITE" id="PS00135">
    <property type="entry name" value="TRYPSIN_SER"/>
    <property type="match status" value="1"/>
</dbReference>
<evidence type="ECO:0000256" key="13">
    <source>
        <dbReference type="RuleBase" id="RU366078"/>
    </source>
</evidence>
<dbReference type="PANTHER" id="PTHR24256">
    <property type="entry name" value="TRYPTASE-RELATED"/>
    <property type="match status" value="1"/>
</dbReference>
<evidence type="ECO:0000256" key="2">
    <source>
        <dbReference type="ARBA" id="ARBA00022525"/>
    </source>
</evidence>
<dbReference type="InterPro" id="IPR043504">
    <property type="entry name" value="Peptidase_S1_PA_chymotrypsin"/>
</dbReference>
<evidence type="ECO:0000256" key="12">
    <source>
        <dbReference type="RuleBase" id="RU363034"/>
    </source>
</evidence>
<feature type="chain" id="PRO_5036529614" description="CLIP domain-containing serine protease" evidence="13">
    <location>
        <begin position="19"/>
        <end position="366"/>
    </location>
</feature>
<evidence type="ECO:0000313" key="14">
    <source>
        <dbReference type="EnsemblMetazoa" id="AAEL005431-PA"/>
    </source>
</evidence>
<dbReference type="EC" id="3.4.21.-" evidence="12"/>
<dbReference type="PROSITE" id="PS50240">
    <property type="entry name" value="TRYPSIN_DOM"/>
    <property type="match status" value="1"/>
</dbReference>
<dbReference type="InParanoid" id="A0A1S4FAI3"/>
<keyword evidence="7 12" id="KW-0720">Serine protease</keyword>
<dbReference type="Pfam" id="PF00089">
    <property type="entry name" value="Trypsin"/>
    <property type="match status" value="1"/>
</dbReference>
<dbReference type="Gene3D" id="3.30.1640.30">
    <property type="match status" value="1"/>
</dbReference>
<dbReference type="OrthoDB" id="9028152at2759"/>
<accession>A0A1S4FAI3</accession>
<comment type="similarity">
    <text evidence="11 13">Belongs to the peptidase S1 family. CLIP subfamily.</text>
</comment>
<dbReference type="CDD" id="cd00190">
    <property type="entry name" value="Tryp_SPc"/>
    <property type="match status" value="1"/>
</dbReference>
<keyword evidence="3" id="KW-0399">Innate immunity</keyword>
<dbReference type="PROSITE" id="PS00134">
    <property type="entry name" value="TRYPSIN_HIS"/>
    <property type="match status" value="1"/>
</dbReference>
<sequence length="366" mass="40789">MKLLFALALLVIVELAGCQTSNRNVSNKEASEGDICDAGDLIGRCVPSKDYPEYVAILKNPFKTPQETEFLYSRFCGYSSTRKVLVCRPVKINESHCGRQFTDRIVKGNLTALDEYPWMALFQYKKPKGFGFYCGGVLINKRYVLSAAHCFVGLRSGWEVIKVRLGEWDVESDLDCTGTGNDRSCAPPIQEFDLERIIPHEGFSVKNSNKVHDIALVRLSRDAQYSNFVVPVCLPEPGCVANAKRLMDGVLVASGWGKTENSSASRYKLYTKLHCFNYDDCKASYARTKRIALTEGQFCAQGDSGQDTCNGDSGGPLMKQIGEQARYYVTGVVSFGPSKCGEQLPGVYTKVEHYYKWIIQKILETS</sequence>
<gene>
    <name evidence="14" type="primary">5566508</name>
</gene>
<dbReference type="VEuPathDB" id="VectorBase:AAEL005431"/>
<dbReference type="GO" id="GO:0006508">
    <property type="term" value="P:proteolysis"/>
    <property type="evidence" value="ECO:0007669"/>
    <property type="project" value="UniProtKB-KW"/>
</dbReference>
<dbReference type="EnsemblMetazoa" id="AAEL005431-RA">
    <property type="protein sequence ID" value="AAEL005431-PA"/>
    <property type="gene ID" value="AAEL005431"/>
</dbReference>
<dbReference type="Proteomes" id="UP000008820">
    <property type="component" value="Chromosome 1"/>
</dbReference>
<keyword evidence="5 13" id="KW-0732">Signal</keyword>
<reference evidence="14" key="2">
    <citation type="submission" date="2020-05" db="UniProtKB">
        <authorList>
            <consortium name="EnsemblMetazoa"/>
        </authorList>
    </citation>
    <scope>IDENTIFICATION</scope>
    <source>
        <strain evidence="14">LVP_AGWG</strain>
    </source>
</reference>
<dbReference type="InterPro" id="IPR009003">
    <property type="entry name" value="Peptidase_S1_PA"/>
</dbReference>
<dbReference type="InterPro" id="IPR022700">
    <property type="entry name" value="CLIP"/>
</dbReference>
<comment type="domain">
    <text evidence="13">The clip domain consists of 35-55 residues which are 'knitted' together usually by 3 conserved disulfide bonds forming a clip-like compact structure.</text>
</comment>
<dbReference type="Gene3D" id="2.40.10.10">
    <property type="entry name" value="Trypsin-like serine proteases"/>
    <property type="match status" value="2"/>
</dbReference>
<organism evidence="14 15">
    <name type="scientific">Aedes aegypti</name>
    <name type="common">Yellowfever mosquito</name>
    <name type="synonym">Culex aegypti</name>
    <dbReference type="NCBI Taxonomy" id="7159"/>
    <lineage>
        <taxon>Eukaryota</taxon>
        <taxon>Metazoa</taxon>
        <taxon>Ecdysozoa</taxon>
        <taxon>Arthropoda</taxon>
        <taxon>Hexapoda</taxon>
        <taxon>Insecta</taxon>
        <taxon>Pterygota</taxon>
        <taxon>Neoptera</taxon>
        <taxon>Endopterygota</taxon>
        <taxon>Diptera</taxon>
        <taxon>Nematocera</taxon>
        <taxon>Culicoidea</taxon>
        <taxon>Culicidae</taxon>
        <taxon>Culicinae</taxon>
        <taxon>Aedini</taxon>
        <taxon>Aedes</taxon>
        <taxon>Stegomyia</taxon>
    </lineage>
</organism>
<evidence type="ECO:0000256" key="3">
    <source>
        <dbReference type="ARBA" id="ARBA00022588"/>
    </source>
</evidence>
<evidence type="ECO:0000313" key="15">
    <source>
        <dbReference type="Proteomes" id="UP000008820"/>
    </source>
</evidence>
<evidence type="ECO:0000256" key="7">
    <source>
        <dbReference type="ARBA" id="ARBA00022825"/>
    </source>
</evidence>